<feature type="compositionally biased region" description="Acidic residues" evidence="14">
    <location>
        <begin position="27"/>
        <end position="42"/>
    </location>
</feature>
<dbReference type="InterPro" id="IPR035420">
    <property type="entry name" value="Spt6_SH2"/>
</dbReference>
<evidence type="ECO:0000256" key="4">
    <source>
        <dbReference type="ARBA" id="ARBA00020248"/>
    </source>
</evidence>
<dbReference type="InterPro" id="IPR003029">
    <property type="entry name" value="S1_domain"/>
</dbReference>
<dbReference type="GO" id="GO:0031491">
    <property type="term" value="F:nucleosome binding"/>
    <property type="evidence" value="ECO:0007669"/>
    <property type="project" value="TreeGrafter"/>
</dbReference>
<dbReference type="SUPFAM" id="SSF47781">
    <property type="entry name" value="RuvA domain 2-like"/>
    <property type="match status" value="2"/>
</dbReference>
<dbReference type="SUPFAM" id="SSF53098">
    <property type="entry name" value="Ribonuclease H-like"/>
    <property type="match status" value="1"/>
</dbReference>
<dbReference type="InterPro" id="IPR041692">
    <property type="entry name" value="HHH_9"/>
</dbReference>
<dbReference type="GO" id="GO:0005694">
    <property type="term" value="C:chromosome"/>
    <property type="evidence" value="ECO:0007669"/>
    <property type="project" value="UniProtKB-SubCell"/>
</dbReference>
<dbReference type="InterPro" id="IPR023323">
    <property type="entry name" value="Tex-like_dom_sf"/>
</dbReference>
<evidence type="ECO:0000256" key="6">
    <source>
        <dbReference type="ARBA" id="ARBA00023163"/>
    </source>
</evidence>
<dbReference type="InterPro" id="IPR023319">
    <property type="entry name" value="Tex-like_HTH_dom_sf"/>
</dbReference>
<organism evidence="16">
    <name type="scientific">Trichuris suis</name>
    <name type="common">pig whipworm</name>
    <dbReference type="NCBI Taxonomy" id="68888"/>
    <lineage>
        <taxon>Eukaryota</taxon>
        <taxon>Metazoa</taxon>
        <taxon>Ecdysozoa</taxon>
        <taxon>Nematoda</taxon>
        <taxon>Enoplea</taxon>
        <taxon>Dorylaimia</taxon>
        <taxon>Trichinellida</taxon>
        <taxon>Trichuridae</taxon>
        <taxon>Trichuris</taxon>
    </lineage>
</organism>
<evidence type="ECO:0000256" key="5">
    <source>
        <dbReference type="ARBA" id="ARBA00022454"/>
    </source>
</evidence>
<dbReference type="Pfam" id="PF14639">
    <property type="entry name" value="YqgF"/>
    <property type="match status" value="1"/>
</dbReference>
<feature type="region of interest" description="Disordered" evidence="14">
    <location>
        <begin position="1252"/>
        <end position="1285"/>
    </location>
</feature>
<dbReference type="SMART" id="SM00732">
    <property type="entry name" value="YqgFc"/>
    <property type="match status" value="1"/>
</dbReference>
<dbReference type="InterPro" id="IPR035019">
    <property type="entry name" value="Spt6_SH2_N"/>
</dbReference>
<feature type="compositionally biased region" description="Acidic residues" evidence="14">
    <location>
        <begin position="167"/>
        <end position="176"/>
    </location>
</feature>
<dbReference type="GO" id="GO:0140673">
    <property type="term" value="P:transcription elongation-coupled chromatin remodeling"/>
    <property type="evidence" value="ECO:0007669"/>
    <property type="project" value="InterPro"/>
</dbReference>
<dbReference type="GO" id="GO:0042393">
    <property type="term" value="F:histone binding"/>
    <property type="evidence" value="ECO:0007669"/>
    <property type="project" value="TreeGrafter"/>
</dbReference>
<feature type="non-terminal residue" evidence="16">
    <location>
        <position position="1627"/>
    </location>
</feature>
<evidence type="ECO:0000256" key="3">
    <source>
        <dbReference type="ARBA" id="ARBA00009253"/>
    </source>
</evidence>
<name>A0A085MUV6_9BILA</name>
<evidence type="ECO:0000256" key="12">
    <source>
        <dbReference type="ARBA" id="ARBA00077055"/>
    </source>
</evidence>
<dbReference type="PANTHER" id="PTHR10145">
    <property type="entry name" value="TRANSCRIPTION ELONGATION FACTOR SPT6"/>
    <property type="match status" value="1"/>
</dbReference>
<accession>A0A085MUV6</accession>
<dbReference type="InterPro" id="IPR028088">
    <property type="entry name" value="Spt6_HTH_DNA-bd_dom"/>
</dbReference>
<dbReference type="EMBL" id="KL367639">
    <property type="protein sequence ID" value="KFD61002.1"/>
    <property type="molecule type" value="Genomic_DNA"/>
</dbReference>
<dbReference type="Pfam" id="PF14633">
    <property type="entry name" value="SH2_2"/>
    <property type="match status" value="1"/>
</dbReference>
<dbReference type="InterPro" id="IPR042066">
    <property type="entry name" value="Spt6_death-like"/>
</dbReference>
<dbReference type="Pfam" id="PF14632">
    <property type="entry name" value="SPT6_acidic"/>
    <property type="match status" value="1"/>
</dbReference>
<feature type="compositionally biased region" description="Basic and acidic residues" evidence="14">
    <location>
        <begin position="1255"/>
        <end position="1285"/>
    </location>
</feature>
<dbReference type="Pfam" id="PF14641">
    <property type="entry name" value="HTH_44"/>
    <property type="match status" value="1"/>
</dbReference>
<evidence type="ECO:0000256" key="1">
    <source>
        <dbReference type="ARBA" id="ARBA00004123"/>
    </source>
</evidence>
<dbReference type="SMART" id="SM00316">
    <property type="entry name" value="S1"/>
    <property type="match status" value="1"/>
</dbReference>
<dbReference type="Gene3D" id="3.30.505.10">
    <property type="entry name" value="SH2 domain"/>
    <property type="match status" value="2"/>
</dbReference>
<dbReference type="InterPro" id="IPR006641">
    <property type="entry name" value="YqgF/RNaseH-like_dom"/>
</dbReference>
<dbReference type="InterPro" id="IPR028231">
    <property type="entry name" value="Spt6_YqgF"/>
</dbReference>
<dbReference type="FunFam" id="3.30.505.10:FF:000089">
    <property type="entry name" value="Transcription elongation factor spt6"/>
    <property type="match status" value="1"/>
</dbReference>
<evidence type="ECO:0000256" key="2">
    <source>
        <dbReference type="ARBA" id="ARBA00004286"/>
    </source>
</evidence>
<dbReference type="Pfam" id="PF14635">
    <property type="entry name" value="HHH_7"/>
    <property type="match status" value="1"/>
</dbReference>
<evidence type="ECO:0000256" key="7">
    <source>
        <dbReference type="ARBA" id="ARBA00023242"/>
    </source>
</evidence>
<dbReference type="GO" id="GO:0003677">
    <property type="term" value="F:DNA binding"/>
    <property type="evidence" value="ECO:0007669"/>
    <property type="project" value="InterPro"/>
</dbReference>
<dbReference type="GO" id="GO:0008023">
    <property type="term" value="C:transcription elongation factor complex"/>
    <property type="evidence" value="ECO:0007669"/>
    <property type="project" value="TreeGrafter"/>
</dbReference>
<proteinExistence type="inferred from homology"/>
<dbReference type="SUPFAM" id="SSF158832">
    <property type="entry name" value="Tex N-terminal region-like"/>
    <property type="match status" value="1"/>
</dbReference>
<protein>
    <recommendedName>
        <fullName evidence="11">Suppressor of Ty 6 homolog</fullName>
    </recommendedName>
    <alternativeName>
        <fullName evidence="12">Abnormal embryogenesis protein 5</fullName>
    </alternativeName>
    <alternativeName>
        <fullName evidence="8 13">Chromatin Elongation factor SPT6</fullName>
    </alternativeName>
    <alternativeName>
        <fullName evidence="4 10">transcription Elongation factor SPT6</fullName>
    </alternativeName>
</protein>
<dbReference type="InterPro" id="IPR055179">
    <property type="entry name" value="Tex-like_central_region"/>
</dbReference>
<dbReference type="InterPro" id="IPR035018">
    <property type="entry name" value="Spt6_SH2_C"/>
</dbReference>
<dbReference type="PIRSF" id="PIRSF036947">
    <property type="entry name" value="Spt6"/>
    <property type="match status" value="1"/>
</dbReference>
<dbReference type="Pfam" id="PF22706">
    <property type="entry name" value="Tex_central_region"/>
    <property type="match status" value="1"/>
</dbReference>
<keyword evidence="6" id="KW-0804">Transcription</keyword>
<dbReference type="PANTHER" id="PTHR10145:SF6">
    <property type="entry name" value="TRANSCRIPTION ELONGATION FACTOR SPT6"/>
    <property type="match status" value="1"/>
</dbReference>
<comment type="subcellular location">
    <subcellularLocation>
        <location evidence="2">Chromosome</location>
    </subcellularLocation>
    <subcellularLocation>
        <location evidence="1">Nucleus</location>
    </subcellularLocation>
</comment>
<dbReference type="FunFam" id="1.10.10.2740:FF:000002">
    <property type="entry name" value="Transcription elongation factor Spt6"/>
    <property type="match status" value="1"/>
</dbReference>
<dbReference type="Gene3D" id="1.10.150.850">
    <property type="entry name" value="Spt6, helix-hairpin-helix domain"/>
    <property type="match status" value="1"/>
</dbReference>
<dbReference type="InterPro" id="IPR017072">
    <property type="entry name" value="TF_Spt6"/>
</dbReference>
<dbReference type="InterPro" id="IPR010994">
    <property type="entry name" value="RuvA_2-like"/>
</dbReference>
<feature type="region of interest" description="Disordered" evidence="14">
    <location>
        <begin position="219"/>
        <end position="239"/>
    </location>
</feature>
<dbReference type="CDD" id="cd00164">
    <property type="entry name" value="S1_like"/>
    <property type="match status" value="1"/>
</dbReference>
<reference evidence="16" key="1">
    <citation type="journal article" date="2014" name="Nat. Genet.">
        <title>Genome and transcriptome of the porcine whipworm Trichuris suis.</title>
        <authorList>
            <person name="Jex A.R."/>
            <person name="Nejsum P."/>
            <person name="Schwarz E.M."/>
            <person name="Hu L."/>
            <person name="Young N.D."/>
            <person name="Hall R.S."/>
            <person name="Korhonen P.K."/>
            <person name="Liao S."/>
            <person name="Thamsborg S."/>
            <person name="Xia J."/>
            <person name="Xu P."/>
            <person name="Wang S."/>
            <person name="Scheerlinck J.P."/>
            <person name="Hofmann A."/>
            <person name="Sternberg P.W."/>
            <person name="Wang J."/>
            <person name="Gasser R.B."/>
        </authorList>
    </citation>
    <scope>NUCLEOTIDE SEQUENCE [LARGE SCALE GENOMIC DNA]</scope>
    <source>
        <strain evidence="16">DCEP-RM93F</strain>
    </source>
</reference>
<dbReference type="SUPFAM" id="SSF50249">
    <property type="entry name" value="Nucleic acid-binding proteins"/>
    <property type="match status" value="1"/>
</dbReference>
<dbReference type="InterPro" id="IPR032706">
    <property type="entry name" value="Spt6_HHH"/>
</dbReference>
<feature type="compositionally biased region" description="Acidic residues" evidence="14">
    <location>
        <begin position="1"/>
        <end position="17"/>
    </location>
</feature>
<dbReference type="Pfam" id="PF17674">
    <property type="entry name" value="HHH_9"/>
    <property type="match status" value="1"/>
</dbReference>
<evidence type="ECO:0000256" key="14">
    <source>
        <dbReference type="SAM" id="MobiDB-lite"/>
    </source>
</evidence>
<evidence type="ECO:0000259" key="15">
    <source>
        <dbReference type="PROSITE" id="PS50126"/>
    </source>
</evidence>
<dbReference type="GO" id="GO:0034728">
    <property type="term" value="P:nucleosome organization"/>
    <property type="evidence" value="ECO:0007669"/>
    <property type="project" value="TreeGrafter"/>
</dbReference>
<dbReference type="Proteomes" id="UP000030758">
    <property type="component" value="Unassembled WGS sequence"/>
</dbReference>
<comment type="subunit">
    <text evidence="9">Interacts with glp-1 and lin-12.</text>
</comment>
<evidence type="ECO:0000256" key="8">
    <source>
        <dbReference type="ARBA" id="ARBA00029871"/>
    </source>
</evidence>
<dbReference type="CDD" id="cd09918">
    <property type="entry name" value="SH2_Nterm_SPT6_like"/>
    <property type="match status" value="1"/>
</dbReference>
<dbReference type="Gene3D" id="3.30.420.140">
    <property type="entry name" value="YqgF/RNase H-like domain"/>
    <property type="match status" value="1"/>
</dbReference>
<evidence type="ECO:0000256" key="11">
    <source>
        <dbReference type="ARBA" id="ARBA00070965"/>
    </source>
</evidence>
<keyword evidence="5" id="KW-0158">Chromosome</keyword>
<dbReference type="Gene3D" id="2.40.50.140">
    <property type="entry name" value="Nucleic acid-binding proteins"/>
    <property type="match status" value="1"/>
</dbReference>
<dbReference type="InterPro" id="IPR028083">
    <property type="entry name" value="Spt6_acidic_N_dom"/>
</dbReference>
<dbReference type="PROSITE" id="PS50126">
    <property type="entry name" value="S1"/>
    <property type="match status" value="1"/>
</dbReference>
<dbReference type="Gene3D" id="1.10.10.2740">
    <property type="entry name" value="Spt6, Death-like domain"/>
    <property type="match status" value="1"/>
</dbReference>
<keyword evidence="7" id="KW-0539">Nucleus</keyword>
<comment type="similarity">
    <text evidence="3">Belongs to the SPT6 family.</text>
</comment>
<dbReference type="CDD" id="cd09928">
    <property type="entry name" value="SH2_Cterm_SPT6_like"/>
    <property type="match status" value="1"/>
</dbReference>
<dbReference type="InterPro" id="IPR012340">
    <property type="entry name" value="NA-bd_OB-fold"/>
</dbReference>
<evidence type="ECO:0000313" key="16">
    <source>
        <dbReference type="EMBL" id="KFD61002.1"/>
    </source>
</evidence>
<dbReference type="InterPro" id="IPR036860">
    <property type="entry name" value="SH2_dom_sf"/>
</dbReference>
<evidence type="ECO:0000256" key="9">
    <source>
        <dbReference type="ARBA" id="ARBA00062894"/>
    </source>
</evidence>
<dbReference type="Gene3D" id="1.10.3500.10">
    <property type="entry name" value="Tex N-terminal region-like"/>
    <property type="match status" value="1"/>
</dbReference>
<gene>
    <name evidence="16" type="ORF">M514_11992</name>
</gene>
<dbReference type="FunFam" id="3.30.505.10:FF:000056">
    <property type="entry name" value="Transcription elongation factor Spt6"/>
    <property type="match status" value="1"/>
</dbReference>
<dbReference type="InterPro" id="IPR037027">
    <property type="entry name" value="YqgF/RNaseH-like_dom_sf"/>
</dbReference>
<dbReference type="Gene3D" id="1.10.10.650">
    <property type="entry name" value="RuvA domain 2-like"/>
    <property type="match status" value="1"/>
</dbReference>
<dbReference type="FunFam" id="1.10.150.850:FF:000001">
    <property type="entry name" value="Transcription elongation factor spt6"/>
    <property type="match status" value="1"/>
</dbReference>
<evidence type="ECO:0000256" key="13">
    <source>
        <dbReference type="ARBA" id="ARBA00080336"/>
    </source>
</evidence>
<evidence type="ECO:0000256" key="10">
    <source>
        <dbReference type="ARBA" id="ARBA00070625"/>
    </source>
</evidence>
<dbReference type="Pfam" id="PF00575">
    <property type="entry name" value="S1"/>
    <property type="match status" value="1"/>
</dbReference>
<sequence length="1627" mass="187004">MSDWLDDQAVESEDEDLPPQKRSRVVDDDEDEEEEEEDDEKLTEEMKGFIVTEEEEEEDEEEEDDKNGDDEESTAELEEDDQELLQENLGYSVKKKSRRVRAYTASDGSASDDEVGDKVTQRHSLYSSEIGGSENDSTRRVSSRYPKTPYDEYADTESAEGSGMDDFIQDDEDDEEAARRAARRKAMAKQHLPVSDRHMPFKARDLFGVGFQLEDVYEEDEDEEAEEEVEEEEEDYELDLEEDDARRIRVTARRKGVGKRSLLEQIEPAELERSFLSDFDKRVQLEDRPERFQQRSVPVSPASNEELISEARWIYHNLFTCNCLSRQIDISRSLPISAVDKIKDVLNFMRNQDFEVPFIAFYRKEYVQPELTIGDLWNIYYWDEKWCQLKNRKESLHALFKAVQEYQGDLILANPEDPLPSDVRLLVDEDFLAVTRAQSFEELQDLYSFFLLYYSCDVPKALEYKRRKLATNGDHPTSDVEDECQQNALKQVSSRNRYQLCVDAGLGPLASKLGLTPKEFAENLQVNYMRNEVAQYPQPFSELAQEHVCKQFQDVDAVTKAVKYMVALQLSREPLIRQTVRTEYINRATISLHPTSLGRKEIDEGHAMYPYKYIKDKPIRELRRDEYLLYVQAEDNRLITVTLKMGRHGEKSYYQELKEKKLYYHDEYSAVAQDWNRLRDEVLQICLEEMLYPGFEKEVRAKLLEEAQSFVLKRCAARMQDYLRVGPYSLRAGFSQDNDISDKQLILGISYPMDRDQASFCVLVDKNGEIVDHIRLAHLTRQTKWPGANYAPLKGKDLERLKSFIRRRPPIVIAIAGSSLMALELVKDVNKIVSQLVAEDILISSIPVEVVDDELARVYAKSEVANADFSDYPVTLRQAISIARRLNDPLLEFAQLCNQDEEILFLKFNALQEYVPKEELFRLITLEFINRTNEVGVDLNRCIEHPYTASVLQFVCGLGPRKASYLLKMLRQKDGHIESRTQLVTVCKMAPKVFMNCSGFIKIDSQFNAYRTAAHDVLDSSRVHPSTYEWARKMAEDALEYEPDETDSSRLPLDEILESPERLKSLDLDAFAEELMRQGFGNMQITLYDIRAELNQRYKDLREPFRSPSREQMFYMLIKENPHTFGIGKVVLGRVMRIVYRRPQKDKITKTIPVRNAATGMWQCPFCLRGDFSELSEVWTHYDMEACPGQAVGVRLRLEAGLTGFIPVKFLSDSRVSNPGDLIQIGTTLAARIIKIDYNRMSVDLSCRTSDMEDQEHKFRPQRDPYYDHKAEEEDRRTERNLQASRQKEQYVKRVIAHPYFQNCSCKQAEGLLLEMEQGDAIIRPSSKGPDYLTITWKVADGIYQHISVREENKEHPYSLGKSLLIDDEVYEDLDEILFRRIQPMASSARELLSYKYYREANGGDRIVLEKALLEEKKKSSAKIPYSFSASKEYPGKFILSYLPSSRVRHEYVTVVPEGFRFRGRVFANVNALLKWFKEHFRDVIPSARLVSSTDFAMSSGMGRSANYDIGSQLSYPSPSASTGRTPWTISPMGGRAPVAFLSPAMVVPGQTQAQPLVATPQLVSMSALMPPTQPSMASPYTTKTDDHASNVGAQWAQAVRTWHTPVVASSLYSGSPGGRSSGDVHS</sequence>
<feature type="region of interest" description="Disordered" evidence="14">
    <location>
        <begin position="1"/>
        <end position="192"/>
    </location>
</feature>
<feature type="domain" description="S1 motif" evidence="15">
    <location>
        <begin position="1193"/>
        <end position="1248"/>
    </location>
</feature>
<dbReference type="SUPFAM" id="SSF55550">
    <property type="entry name" value="SH2 domain"/>
    <property type="match status" value="1"/>
</dbReference>
<dbReference type="InterPro" id="IPR012337">
    <property type="entry name" value="RNaseH-like_sf"/>
</dbReference>
<feature type="compositionally biased region" description="Acidic residues" evidence="14">
    <location>
        <begin position="52"/>
        <end position="84"/>
    </location>
</feature>
<dbReference type="FunFam" id="1.10.10.650:FF:000002">
    <property type="entry name" value="Transcription elongation factor spt6"/>
    <property type="match status" value="1"/>
</dbReference>